<evidence type="ECO:0000256" key="2">
    <source>
        <dbReference type="ARBA" id="ARBA00022490"/>
    </source>
</evidence>
<dbReference type="InterPro" id="IPR001867">
    <property type="entry name" value="OmpR/PhoB-type_DNA-bd"/>
</dbReference>
<dbReference type="PROSITE" id="PS51755">
    <property type="entry name" value="OMPR_PHOB"/>
    <property type="match status" value="1"/>
</dbReference>
<dbReference type="InterPro" id="IPR011006">
    <property type="entry name" value="CheY-like_superfamily"/>
</dbReference>
<dbReference type="PANTHER" id="PTHR48111:SF4">
    <property type="entry name" value="DNA-BINDING DUAL TRANSCRIPTIONAL REGULATOR OMPR"/>
    <property type="match status" value="1"/>
</dbReference>
<evidence type="ECO:0000256" key="7">
    <source>
        <dbReference type="ARBA" id="ARBA00023159"/>
    </source>
</evidence>
<evidence type="ECO:0000256" key="9">
    <source>
        <dbReference type="ARBA" id="ARBA00067337"/>
    </source>
</evidence>
<evidence type="ECO:0000256" key="3">
    <source>
        <dbReference type="ARBA" id="ARBA00022553"/>
    </source>
</evidence>
<name>A0A327JVA3_9HYPH</name>
<dbReference type="SMART" id="SM00862">
    <property type="entry name" value="Trans_reg_C"/>
    <property type="match status" value="1"/>
</dbReference>
<evidence type="ECO:0000256" key="10">
    <source>
        <dbReference type="PROSITE-ProRule" id="PRU00169"/>
    </source>
</evidence>
<comment type="caution">
    <text evidence="14">The sequence shown here is derived from an EMBL/GenBank/DDBJ whole genome shotgun (WGS) entry which is preliminary data.</text>
</comment>
<dbReference type="OrthoDB" id="9802426at2"/>
<keyword evidence="4" id="KW-0902">Two-component regulatory system</keyword>
<keyword evidence="5" id="KW-0805">Transcription regulation</keyword>
<evidence type="ECO:0000256" key="4">
    <source>
        <dbReference type="ARBA" id="ARBA00023012"/>
    </source>
</evidence>
<dbReference type="FunFam" id="1.10.10.10:FF:000099">
    <property type="entry name" value="Two-component system response regulator TorR"/>
    <property type="match status" value="1"/>
</dbReference>
<dbReference type="SUPFAM" id="SSF52172">
    <property type="entry name" value="CheY-like"/>
    <property type="match status" value="1"/>
</dbReference>
<dbReference type="PANTHER" id="PTHR48111">
    <property type="entry name" value="REGULATOR OF RPOS"/>
    <property type="match status" value="1"/>
</dbReference>
<reference evidence="14 15" key="1">
    <citation type="submission" date="2017-07" db="EMBL/GenBank/DDBJ databases">
        <title>Draft Genome Sequences of Select Purple Nonsulfur Bacteria.</title>
        <authorList>
            <person name="Lasarre B."/>
            <person name="Mckinlay J.B."/>
        </authorList>
    </citation>
    <scope>NUCLEOTIDE SEQUENCE [LARGE SCALE GENOMIC DNA]</scope>
    <source>
        <strain evidence="14 15">DSM 11290</strain>
    </source>
</reference>
<dbReference type="InterPro" id="IPR001789">
    <property type="entry name" value="Sig_transdc_resp-reg_receiver"/>
</dbReference>
<dbReference type="SUPFAM" id="SSF46894">
    <property type="entry name" value="C-terminal effector domain of the bipartite response regulators"/>
    <property type="match status" value="1"/>
</dbReference>
<comment type="subcellular location">
    <subcellularLocation>
        <location evidence="1">Cytoplasm</location>
    </subcellularLocation>
</comment>
<evidence type="ECO:0000313" key="14">
    <source>
        <dbReference type="EMBL" id="RAI29496.1"/>
    </source>
</evidence>
<dbReference type="AlphaFoldDB" id="A0A327JVA3"/>
<keyword evidence="6 11" id="KW-0238">DNA-binding</keyword>
<evidence type="ECO:0000256" key="8">
    <source>
        <dbReference type="ARBA" id="ARBA00023163"/>
    </source>
</evidence>
<dbReference type="GO" id="GO:0006355">
    <property type="term" value="P:regulation of DNA-templated transcription"/>
    <property type="evidence" value="ECO:0007669"/>
    <property type="project" value="InterPro"/>
</dbReference>
<dbReference type="CDD" id="cd00383">
    <property type="entry name" value="trans_reg_C"/>
    <property type="match status" value="1"/>
</dbReference>
<accession>A0A327JVA3</accession>
<dbReference type="InterPro" id="IPR036388">
    <property type="entry name" value="WH-like_DNA-bd_sf"/>
</dbReference>
<keyword evidence="3 10" id="KW-0597">Phosphoprotein</keyword>
<keyword evidence="8" id="KW-0804">Transcription</keyword>
<feature type="DNA-binding region" description="OmpR/PhoB-type" evidence="11">
    <location>
        <begin position="137"/>
        <end position="238"/>
    </location>
</feature>
<dbReference type="Pfam" id="PF00072">
    <property type="entry name" value="Response_reg"/>
    <property type="match status" value="1"/>
</dbReference>
<dbReference type="GO" id="GO:0032993">
    <property type="term" value="C:protein-DNA complex"/>
    <property type="evidence" value="ECO:0007669"/>
    <property type="project" value="TreeGrafter"/>
</dbReference>
<evidence type="ECO:0000256" key="6">
    <source>
        <dbReference type="ARBA" id="ARBA00023125"/>
    </source>
</evidence>
<dbReference type="Gene3D" id="1.10.10.10">
    <property type="entry name" value="Winged helix-like DNA-binding domain superfamily/Winged helix DNA-binding domain"/>
    <property type="match status" value="1"/>
</dbReference>
<keyword evidence="7" id="KW-0010">Activator</keyword>
<dbReference type="GO" id="GO:0000976">
    <property type="term" value="F:transcription cis-regulatory region binding"/>
    <property type="evidence" value="ECO:0007669"/>
    <property type="project" value="TreeGrafter"/>
</dbReference>
<dbReference type="GO" id="GO:0005829">
    <property type="term" value="C:cytosol"/>
    <property type="evidence" value="ECO:0007669"/>
    <property type="project" value="TreeGrafter"/>
</dbReference>
<proteinExistence type="predicted"/>
<feature type="modified residue" description="4-aspartylphosphate" evidence="10">
    <location>
        <position position="58"/>
    </location>
</feature>
<evidence type="ECO:0000259" key="12">
    <source>
        <dbReference type="PROSITE" id="PS50110"/>
    </source>
</evidence>
<dbReference type="SMART" id="SM00448">
    <property type="entry name" value="REC"/>
    <property type="match status" value="1"/>
</dbReference>
<gene>
    <name evidence="14" type="ORF">CH339_02265</name>
</gene>
<dbReference type="GO" id="GO:0000156">
    <property type="term" value="F:phosphorelay response regulator activity"/>
    <property type="evidence" value="ECO:0007669"/>
    <property type="project" value="TreeGrafter"/>
</dbReference>
<feature type="domain" description="Response regulatory" evidence="12">
    <location>
        <begin position="9"/>
        <end position="122"/>
    </location>
</feature>
<dbReference type="PROSITE" id="PS50110">
    <property type="entry name" value="RESPONSE_REGULATORY"/>
    <property type="match status" value="1"/>
</dbReference>
<evidence type="ECO:0000313" key="15">
    <source>
        <dbReference type="Proteomes" id="UP000249299"/>
    </source>
</evidence>
<dbReference type="Gene3D" id="3.40.50.2300">
    <property type="match status" value="1"/>
</dbReference>
<dbReference type="Proteomes" id="UP000249299">
    <property type="component" value="Unassembled WGS sequence"/>
</dbReference>
<protein>
    <recommendedName>
        <fullName evidence="9">Regulatory protein VirG</fullName>
    </recommendedName>
</protein>
<evidence type="ECO:0000256" key="5">
    <source>
        <dbReference type="ARBA" id="ARBA00023015"/>
    </source>
</evidence>
<evidence type="ECO:0000256" key="1">
    <source>
        <dbReference type="ARBA" id="ARBA00004496"/>
    </source>
</evidence>
<sequence length="244" mass="27145">MAEHIHTPHVLVVDDHREIRDAVARYLEKNGLRVTSARDAAEMDSCLKTGRFDVIVLDVMMPGEDGLSAAKRLTAAGGPPILMLSALSEETDRVVGLEIGADDYLAKPFSPRELLARIKAILRRTERREPLAGNLGGRRLAFAGWVLDTDRRVLTRAGDDTEVSLTTAEFKLLTVFLERPRFVLSREQLLDLTSGRTAEVFDRTIDNQVSRLRRKIERTPSKPEIITTVRAGGYSLAADVEVRS</sequence>
<dbReference type="InterPro" id="IPR039420">
    <property type="entry name" value="WalR-like"/>
</dbReference>
<dbReference type="InterPro" id="IPR016032">
    <property type="entry name" value="Sig_transdc_resp-reg_C-effctor"/>
</dbReference>
<keyword evidence="15" id="KW-1185">Reference proteome</keyword>
<dbReference type="Gene3D" id="6.10.250.690">
    <property type="match status" value="1"/>
</dbReference>
<organism evidence="14 15">
    <name type="scientific">Rhodobium orientis</name>
    <dbReference type="NCBI Taxonomy" id="34017"/>
    <lineage>
        <taxon>Bacteria</taxon>
        <taxon>Pseudomonadati</taxon>
        <taxon>Pseudomonadota</taxon>
        <taxon>Alphaproteobacteria</taxon>
        <taxon>Hyphomicrobiales</taxon>
        <taxon>Rhodobiaceae</taxon>
        <taxon>Rhodobium</taxon>
    </lineage>
</organism>
<dbReference type="EMBL" id="NPEV01000003">
    <property type="protein sequence ID" value="RAI29496.1"/>
    <property type="molecule type" value="Genomic_DNA"/>
</dbReference>
<dbReference type="Pfam" id="PF00486">
    <property type="entry name" value="Trans_reg_C"/>
    <property type="match status" value="1"/>
</dbReference>
<evidence type="ECO:0000259" key="13">
    <source>
        <dbReference type="PROSITE" id="PS51755"/>
    </source>
</evidence>
<feature type="domain" description="OmpR/PhoB-type" evidence="13">
    <location>
        <begin position="137"/>
        <end position="238"/>
    </location>
</feature>
<dbReference type="RefSeq" id="WP_111432659.1">
    <property type="nucleotide sequence ID" value="NZ_JACIGG010000012.1"/>
</dbReference>
<evidence type="ECO:0000256" key="11">
    <source>
        <dbReference type="PROSITE-ProRule" id="PRU01091"/>
    </source>
</evidence>
<keyword evidence="2" id="KW-0963">Cytoplasm</keyword>